<evidence type="ECO:0000313" key="2">
    <source>
        <dbReference type="Proteomes" id="UP000215002"/>
    </source>
</evidence>
<dbReference type="AlphaFoldDB" id="A0A223NUJ4"/>
<dbReference type="Proteomes" id="UP000215002">
    <property type="component" value="Chromosome"/>
</dbReference>
<sequence>MPNDNLVKILFNFYSDILEEQTNETMWAEVIDGEKGLYKIDNIPFYVPRLASGDIVLAEYDEAQSMLTYLETIEYSGNSTIHIIIMDEELEMERLINLFEEMDCPSEGFNERYLALEIPANVDYIPVKRMLDQMEKDEVIGYAETCLSVNHQYKDFHLPL</sequence>
<dbReference type="InterPro" id="IPR025361">
    <property type="entry name" value="DUF4265"/>
</dbReference>
<dbReference type="Pfam" id="PF14085">
    <property type="entry name" value="DUF4265"/>
    <property type="match status" value="1"/>
</dbReference>
<proteinExistence type="predicted"/>
<name>A0A223NUJ4_9SPHI</name>
<dbReference type="RefSeq" id="WP_094569955.1">
    <property type="nucleotide sequence ID" value="NZ_CP022743.1"/>
</dbReference>
<evidence type="ECO:0008006" key="3">
    <source>
        <dbReference type="Google" id="ProtNLM"/>
    </source>
</evidence>
<accession>A0A223NUJ4</accession>
<dbReference type="OrthoDB" id="1030945at2"/>
<dbReference type="EMBL" id="CP022743">
    <property type="protein sequence ID" value="ASU33506.1"/>
    <property type="molecule type" value="Genomic_DNA"/>
</dbReference>
<keyword evidence="2" id="KW-1185">Reference proteome</keyword>
<protein>
    <recommendedName>
        <fullName evidence="3">DUF4265 domain-containing protein</fullName>
    </recommendedName>
</protein>
<gene>
    <name evidence="1" type="ORF">MuYL_1608</name>
</gene>
<organism evidence="1 2">
    <name type="scientific">Mucilaginibacter xinganensis</name>
    <dbReference type="NCBI Taxonomy" id="1234841"/>
    <lineage>
        <taxon>Bacteria</taxon>
        <taxon>Pseudomonadati</taxon>
        <taxon>Bacteroidota</taxon>
        <taxon>Sphingobacteriia</taxon>
        <taxon>Sphingobacteriales</taxon>
        <taxon>Sphingobacteriaceae</taxon>
        <taxon>Mucilaginibacter</taxon>
    </lineage>
</organism>
<reference evidence="1 2" key="1">
    <citation type="submission" date="2017-08" db="EMBL/GenBank/DDBJ databases">
        <title>Complete genome sequence of Mucilaginibacter sp. strain BJC16-A31.</title>
        <authorList>
            <consortium name="Henan University of Science and Technology"/>
            <person name="You X."/>
        </authorList>
    </citation>
    <scope>NUCLEOTIDE SEQUENCE [LARGE SCALE GENOMIC DNA]</scope>
    <source>
        <strain evidence="1 2">BJC16-A31</strain>
    </source>
</reference>
<evidence type="ECO:0000313" key="1">
    <source>
        <dbReference type="EMBL" id="ASU33506.1"/>
    </source>
</evidence>
<dbReference type="KEGG" id="muc:MuYL_1608"/>